<name>A0ACD5ZGW8_AVESA</name>
<reference evidence="1" key="1">
    <citation type="submission" date="2021-05" db="EMBL/GenBank/DDBJ databases">
        <authorList>
            <person name="Scholz U."/>
            <person name="Mascher M."/>
            <person name="Fiebig A."/>
        </authorList>
    </citation>
    <scope>NUCLEOTIDE SEQUENCE [LARGE SCALE GENOMIC DNA]</scope>
</reference>
<sequence length="355" mass="38066">MAMASNVEAHAELCSITFGYLKSMALDCAIKLGIPQAIHLCGGGGASLADILAVVPVPESRRPYLPRLMRFLAASGIFTDVAGAGEEGVYGLTPVSRLLVDDDSGSGLSPFVLSQTTKHHVGAAMHLPDWFQSDDPALETPFTTAHGIDLWGVMGRGGDAAEVLNQLFNAGMASHSGFMVDFVVRERDVFEGVTSLVDVGGGSGTVARAIARAFPQVKCSVLDLPNVIDSIPADADCAVDYIAGDMMKSIPSADAVLLKHVLHDWNDQDCVKILRQCRKAIHTGGKVIIVDVLVGSSPSKDMLQVQLQLDLLMMAMTAGKERDEQQWRKIFKDAGFSNYETRPLMGFTSITQLYP</sequence>
<keyword evidence="2" id="KW-1185">Reference proteome</keyword>
<organism evidence="1 2">
    <name type="scientific">Avena sativa</name>
    <name type="common">Oat</name>
    <dbReference type="NCBI Taxonomy" id="4498"/>
    <lineage>
        <taxon>Eukaryota</taxon>
        <taxon>Viridiplantae</taxon>
        <taxon>Streptophyta</taxon>
        <taxon>Embryophyta</taxon>
        <taxon>Tracheophyta</taxon>
        <taxon>Spermatophyta</taxon>
        <taxon>Magnoliopsida</taxon>
        <taxon>Liliopsida</taxon>
        <taxon>Poales</taxon>
        <taxon>Poaceae</taxon>
        <taxon>BOP clade</taxon>
        <taxon>Pooideae</taxon>
        <taxon>Poodae</taxon>
        <taxon>Poeae</taxon>
        <taxon>Poeae Chloroplast Group 1 (Aveneae type)</taxon>
        <taxon>Aveninae</taxon>
        <taxon>Avena</taxon>
    </lineage>
</organism>
<accession>A0ACD5ZGW8</accession>
<dbReference type="Proteomes" id="UP001732700">
    <property type="component" value="Chromosome 6D"/>
</dbReference>
<evidence type="ECO:0000313" key="2">
    <source>
        <dbReference type="Proteomes" id="UP001732700"/>
    </source>
</evidence>
<evidence type="ECO:0000313" key="1">
    <source>
        <dbReference type="EnsemblPlants" id="AVESA.00010b.r2.6DG1153670.1.CDS"/>
    </source>
</evidence>
<reference evidence="1" key="2">
    <citation type="submission" date="2025-09" db="UniProtKB">
        <authorList>
            <consortium name="EnsemblPlants"/>
        </authorList>
    </citation>
    <scope>IDENTIFICATION</scope>
</reference>
<dbReference type="EnsemblPlants" id="AVESA.00010b.r2.6DG1153670.1">
    <property type="protein sequence ID" value="AVESA.00010b.r2.6DG1153670.1.CDS"/>
    <property type="gene ID" value="AVESA.00010b.r2.6DG1153670"/>
</dbReference>
<protein>
    <submittedName>
        <fullName evidence="1">Uncharacterized protein</fullName>
    </submittedName>
</protein>
<proteinExistence type="predicted"/>